<protein>
    <submittedName>
        <fullName evidence="1">Uncharacterized protein</fullName>
    </submittedName>
</protein>
<name>A0AAV5L0B9_9ROSI</name>
<dbReference type="AlphaFoldDB" id="A0AAV5L0B9"/>
<keyword evidence="3" id="KW-1185">Reference proteome</keyword>
<reference evidence="1 3" key="1">
    <citation type="journal article" date="2021" name="Commun. Biol.">
        <title>The genome of Shorea leprosula (Dipterocarpaceae) highlights the ecological relevance of drought in aseasonal tropical rainforests.</title>
        <authorList>
            <person name="Ng K.K.S."/>
            <person name="Kobayashi M.J."/>
            <person name="Fawcett J.A."/>
            <person name="Hatakeyama M."/>
            <person name="Paape T."/>
            <person name="Ng C.H."/>
            <person name="Ang C.C."/>
            <person name="Tnah L.H."/>
            <person name="Lee C.T."/>
            <person name="Nishiyama T."/>
            <person name="Sese J."/>
            <person name="O'Brien M.J."/>
            <person name="Copetti D."/>
            <person name="Mohd Noor M.I."/>
            <person name="Ong R.C."/>
            <person name="Putra M."/>
            <person name="Sireger I.Z."/>
            <person name="Indrioko S."/>
            <person name="Kosugi Y."/>
            <person name="Izuno A."/>
            <person name="Isagi Y."/>
            <person name="Lee S.L."/>
            <person name="Shimizu K.K."/>
        </authorList>
    </citation>
    <scope>NUCLEOTIDE SEQUENCE [LARGE SCALE GENOMIC DNA]</scope>
    <source>
        <strain evidence="1">214</strain>
    </source>
</reference>
<dbReference type="Proteomes" id="UP001054252">
    <property type="component" value="Unassembled WGS sequence"/>
</dbReference>
<proteinExistence type="predicted"/>
<evidence type="ECO:0000313" key="3">
    <source>
        <dbReference type="Proteomes" id="UP001054252"/>
    </source>
</evidence>
<evidence type="ECO:0000313" key="1">
    <source>
        <dbReference type="EMBL" id="GKV30517.1"/>
    </source>
</evidence>
<dbReference type="EMBL" id="BPVZ01000087">
    <property type="protein sequence ID" value="GKV30517.1"/>
    <property type="molecule type" value="Genomic_DNA"/>
</dbReference>
<accession>A0AAV5L0B9</accession>
<sequence length="33" mass="3812">MPAIFFPFYASYRSFAWSVEGKVLGFCDSDELM</sequence>
<organism evidence="1 3">
    <name type="scientific">Rubroshorea leprosula</name>
    <dbReference type="NCBI Taxonomy" id="152421"/>
    <lineage>
        <taxon>Eukaryota</taxon>
        <taxon>Viridiplantae</taxon>
        <taxon>Streptophyta</taxon>
        <taxon>Embryophyta</taxon>
        <taxon>Tracheophyta</taxon>
        <taxon>Spermatophyta</taxon>
        <taxon>Magnoliopsida</taxon>
        <taxon>eudicotyledons</taxon>
        <taxon>Gunneridae</taxon>
        <taxon>Pentapetalae</taxon>
        <taxon>rosids</taxon>
        <taxon>malvids</taxon>
        <taxon>Malvales</taxon>
        <taxon>Dipterocarpaceae</taxon>
        <taxon>Rubroshorea</taxon>
    </lineage>
</organism>
<evidence type="ECO:0000313" key="2">
    <source>
        <dbReference type="EMBL" id="GKV36992.1"/>
    </source>
</evidence>
<comment type="caution">
    <text evidence="1">The sequence shown here is derived from an EMBL/GenBank/DDBJ whole genome shotgun (WGS) entry which is preliminary data.</text>
</comment>
<gene>
    <name evidence="1" type="ORF">SLEP1_g39321</name>
    <name evidence="2" type="ORF">SLEP1_g45068</name>
</gene>
<dbReference type="EMBL" id="BPVZ01000119">
    <property type="protein sequence ID" value="GKV36992.1"/>
    <property type="molecule type" value="Genomic_DNA"/>
</dbReference>